<gene>
    <name evidence="1" type="ORF">NTEN_LOCUS5197</name>
</gene>
<reference evidence="1 2" key="1">
    <citation type="submission" date="2020-02" db="EMBL/GenBank/DDBJ databases">
        <authorList>
            <person name="Ferguson B K."/>
        </authorList>
    </citation>
    <scope>NUCLEOTIDE SEQUENCE [LARGE SCALE GENOMIC DNA]</scope>
</reference>
<accession>A0A6H5G9B8</accession>
<protein>
    <submittedName>
        <fullName evidence="1">Uncharacterized protein</fullName>
    </submittedName>
</protein>
<keyword evidence="2" id="KW-1185">Reference proteome</keyword>
<dbReference type="AlphaFoldDB" id="A0A6H5G9B8"/>
<proteinExistence type="predicted"/>
<evidence type="ECO:0000313" key="1">
    <source>
        <dbReference type="EMBL" id="CAA9998914.1"/>
    </source>
</evidence>
<dbReference type="Proteomes" id="UP000479000">
    <property type="component" value="Unassembled WGS sequence"/>
</dbReference>
<name>A0A6H5G9B8_9HEMI</name>
<evidence type="ECO:0000313" key="2">
    <source>
        <dbReference type="Proteomes" id="UP000479000"/>
    </source>
</evidence>
<dbReference type="EMBL" id="CADCXU010007678">
    <property type="protein sequence ID" value="CAA9998914.1"/>
    <property type="molecule type" value="Genomic_DNA"/>
</dbReference>
<sequence>MTQQQVLPTSIQSWMNSDHLPRAKLCITWSGIEGNFPPLEAHPPSQQACQQLEWGAHKASPPPGSAPFAWYW</sequence>
<organism evidence="1 2">
    <name type="scientific">Nesidiocoris tenuis</name>
    <dbReference type="NCBI Taxonomy" id="355587"/>
    <lineage>
        <taxon>Eukaryota</taxon>
        <taxon>Metazoa</taxon>
        <taxon>Ecdysozoa</taxon>
        <taxon>Arthropoda</taxon>
        <taxon>Hexapoda</taxon>
        <taxon>Insecta</taxon>
        <taxon>Pterygota</taxon>
        <taxon>Neoptera</taxon>
        <taxon>Paraneoptera</taxon>
        <taxon>Hemiptera</taxon>
        <taxon>Heteroptera</taxon>
        <taxon>Panheteroptera</taxon>
        <taxon>Cimicomorpha</taxon>
        <taxon>Miridae</taxon>
        <taxon>Dicyphina</taxon>
        <taxon>Nesidiocoris</taxon>
    </lineage>
</organism>